<feature type="region of interest" description="Disordered" evidence="1">
    <location>
        <begin position="568"/>
        <end position="588"/>
    </location>
</feature>
<dbReference type="OrthoDB" id="296521at2759"/>
<feature type="compositionally biased region" description="Basic and acidic residues" evidence="1">
    <location>
        <begin position="411"/>
        <end position="424"/>
    </location>
</feature>
<feature type="compositionally biased region" description="Low complexity" evidence="1">
    <location>
        <begin position="498"/>
        <end position="511"/>
    </location>
</feature>
<feature type="region of interest" description="Disordered" evidence="1">
    <location>
        <begin position="498"/>
        <end position="534"/>
    </location>
</feature>
<dbReference type="OMA" id="ESDHKIS"/>
<sequence>MSNKDIQKLQSLFQINNSVVQEYLGIRLINQTLIDQLVNSDSAGEVQKIKKIEGCKDWDKLKHKLLAYFVASQLTYGKPIHKYIQQAYEDFLIKYHIFYEGLIEFQTCSMLNQYLLLKQKLLKDDCNLKMEFRKLINMLIWKTNQLHFLIRIIIGYIGYVKISKQIGNVERVFEQIAKLIEKSLKKGANYSHLLFKMDVELFSSYWNKILKVSNNDTNAIVLIQLLQQSQFYFNDYKFQSDIIKTLQIIQQAKLSINSQSQVNEESKPKSQIRKPILQINNLMPQEVPKESTKTTNRYSDLGKIVKTEQTQTSATSKRIIKASASKLLNTQYQHIEEDPIFQIQVENYHINKIVRKGCFKIQKPVTLSTCTQRYKTQPSAQEDLPLLTFQDFEQDHQDSILELPSPVKPATESDHKISGKDHSITHSQSSQGKIDKLNNLSNPYKLKNLISSRFQQILDIAQLSASSTPKNADLGKSIRRQKTISIKKEHKEFQLQPQQLSIPLIQQIPSQKDPDPQTSERRRSGMVVSSPDAASQISQAIQKSSLIESIPTKSQIIIAIPQSVQQQQQQQQNQQQTQQQNPKRPQRRNILTLRTATTFFMEQSNTYIPKFQFSLCYHSRTILWSCCLQIASSDNILISFQDTTNNKIVYRAQLQNLQIDNIKNWAQIIEVFIKEYQSQASQCLPYLRYNETMSNRNGDNYNFIMFPKYQFELTKNEIEQMGILKDLFRWMYTTYLYEQINITGIRLKLYSVEKDKTLNAYRELINVVNLYRRMIIQSTLCDEKEKFHLLIRSYGECIKNNIILLNRILNFKINKQKDQQYMIHKQLVNLRNLSLTNDEENIFFIIRVSIIFQKENILYYKKNDYHTKYQVDVLFEAINSPVKIKSLRLQFDAIEKILERRYHNNLKQIINQIFFSQRKCWHMFYEFIDQKLMINEQKQLQVKMNIFSLHDAQKMEACGMKLGFLIDLQTKVKPFAITEIERYIYDDTQKKLDYQSKSQTIHNREHMFDKHFAQIFGEDITNNEQQHFHQTTLIDLVKRYQPNINAEAKQEIITKKVGPIVIYQENPFTDVHIDDLEKLESQFFSKQNLKLDKIQKYRIQLKHLSIQISMAQKHIILIYHYNQRLQRFRISPFDEEDNLISNIVQLIQNGPTCWIIQMLYKKISQRSLKQSFISSQLSDGLELLKYKKSKSQLAEIPSYNVLHYYILNNYMVLLKYFTLKQFVIVQKIKNYGKYQITIKVFFRCQKPDILAENDYFLMRIDFQNIMLKTGMMKMIFNKYDITEMLKIEIPQNMTDANIVQTAMNIFQKCHLGTFTLTNVPFFAVNQDDLKQNESQITHNSYEDHSTKINVQQIRRIGNFPENTTFKKSDLCKGFLEHYIKNSRLIVTHIKKSYLIHSISTGQLIKISNNKVTQLLNDQQQIIDYVLIQIYRHLLLDIWIVKVYVPKTTRQMVGLLRSEDFKENDGKDLMDSIIIYKKQAVLSFKDLDSFTDFTPRQSVNMQKSNHRFSQPRISQFHSPAVSSIQAQNQLAQSQVTPYYLNDFFYITKLVTEFTEYRLENGNKEQYIIKEKLIWVNIINNNFLLEQHPKQQNCFLSIMFDQKEINLQELLFQRYIRIERVGESHIEFYMKYTQKADQLKGIALLKGKINQLHLHNSKFPSIISEAKLNEEQIKFLKRTCIFFPFDAISYANTSNFNIELKYFSYNKFTEVKEQINLRELLNLYIADGFYKYQTNYMNSKLNHSDIISICYYMIHKIKTQNFLNLSQYHTIPNLNQLKTQKQSNKIQKPIRLQIRTFKKPNIFIISLLYNEVQVCCTNWKSCQQMNDVFSFSYLSEHIAHFKNLVDNEPKIALHRIAKIIDKLMNIILIK</sequence>
<proteinExistence type="predicted"/>
<evidence type="ECO:0000256" key="1">
    <source>
        <dbReference type="SAM" id="MobiDB-lite"/>
    </source>
</evidence>
<reference evidence="2" key="1">
    <citation type="submission" date="2021-01" db="EMBL/GenBank/DDBJ databases">
        <authorList>
            <consortium name="Genoscope - CEA"/>
            <person name="William W."/>
        </authorList>
    </citation>
    <scope>NUCLEOTIDE SEQUENCE</scope>
</reference>
<dbReference type="EMBL" id="CAJJDP010000083">
    <property type="protein sequence ID" value="CAD8184769.1"/>
    <property type="molecule type" value="Genomic_DNA"/>
</dbReference>
<name>A0A8S1WA55_PAROT</name>
<evidence type="ECO:0000313" key="3">
    <source>
        <dbReference type="Proteomes" id="UP000683925"/>
    </source>
</evidence>
<feature type="compositionally biased region" description="Polar residues" evidence="1">
    <location>
        <begin position="425"/>
        <end position="435"/>
    </location>
</feature>
<organism evidence="2 3">
    <name type="scientific">Paramecium octaurelia</name>
    <dbReference type="NCBI Taxonomy" id="43137"/>
    <lineage>
        <taxon>Eukaryota</taxon>
        <taxon>Sar</taxon>
        <taxon>Alveolata</taxon>
        <taxon>Ciliophora</taxon>
        <taxon>Intramacronucleata</taxon>
        <taxon>Oligohymenophorea</taxon>
        <taxon>Peniculida</taxon>
        <taxon>Parameciidae</taxon>
        <taxon>Paramecium</taxon>
    </lineage>
</organism>
<dbReference type="Proteomes" id="UP000683925">
    <property type="component" value="Unassembled WGS sequence"/>
</dbReference>
<feature type="region of interest" description="Disordered" evidence="1">
    <location>
        <begin position="404"/>
        <end position="435"/>
    </location>
</feature>
<feature type="compositionally biased region" description="Low complexity" evidence="1">
    <location>
        <begin position="568"/>
        <end position="583"/>
    </location>
</feature>
<gene>
    <name evidence="2" type="ORF">POCTA_138.1.T0840054</name>
</gene>
<protein>
    <submittedName>
        <fullName evidence="2">Uncharacterized protein</fullName>
    </submittedName>
</protein>
<evidence type="ECO:0000313" key="2">
    <source>
        <dbReference type="EMBL" id="CAD8184769.1"/>
    </source>
</evidence>
<feature type="compositionally biased region" description="Basic and acidic residues" evidence="1">
    <location>
        <begin position="512"/>
        <end position="523"/>
    </location>
</feature>
<keyword evidence="3" id="KW-1185">Reference proteome</keyword>
<accession>A0A8S1WA55</accession>
<comment type="caution">
    <text evidence="2">The sequence shown here is derived from an EMBL/GenBank/DDBJ whole genome shotgun (WGS) entry which is preliminary data.</text>
</comment>